<proteinExistence type="predicted"/>
<dbReference type="eggNOG" id="COG4734">
    <property type="taxonomic scope" value="Bacteria"/>
</dbReference>
<evidence type="ECO:0000313" key="1">
    <source>
        <dbReference type="EMBL" id="ACV23055.1"/>
    </source>
</evidence>
<protein>
    <recommendedName>
        <fullName evidence="3">Antirestriction protein</fullName>
    </recommendedName>
</protein>
<sequence>MAITICIGCYASYNAGYLVDEWVDLPMPDAELDAALGRIRAHAQRLTGDLCEELYVSDYDGMPLGVSYGTGVFGECTPIRYLNVLARLIERYPREAEVVAAALGCGCDEPTDIVELMNWILQADDIPYYAYDAPGWCTDPDERFGYTCAQGSEWYEALVKAGVEDHFDMKSYGAGCAHYVHLGEDGYIDACQDMPRGDLYSIGEIAEMLDTEQAARCA</sequence>
<dbReference type="RefSeq" id="WP_012799156.1">
    <property type="nucleotide sequence ID" value="NC_013165.1"/>
</dbReference>
<dbReference type="EMBL" id="CP001684">
    <property type="protein sequence ID" value="ACV23055.1"/>
    <property type="molecule type" value="Genomic_DNA"/>
</dbReference>
<organism evidence="1 2">
    <name type="scientific">Slackia heliotrinireducens (strain ATCC 29202 / DSM 20476 / NCTC 11029 / RHS 1)</name>
    <name type="common">Peptococcus heliotrinreducens</name>
    <dbReference type="NCBI Taxonomy" id="471855"/>
    <lineage>
        <taxon>Bacteria</taxon>
        <taxon>Bacillati</taxon>
        <taxon>Actinomycetota</taxon>
        <taxon>Coriobacteriia</taxon>
        <taxon>Eggerthellales</taxon>
        <taxon>Eggerthellaceae</taxon>
        <taxon>Slackia</taxon>
    </lineage>
</organism>
<evidence type="ECO:0000313" key="2">
    <source>
        <dbReference type="Proteomes" id="UP000002026"/>
    </source>
</evidence>
<dbReference type="KEGG" id="shi:Shel_20430"/>
<reference evidence="1 2" key="1">
    <citation type="journal article" date="2009" name="Stand. Genomic Sci.">
        <title>Complete genome sequence of Slackia heliotrinireducens type strain (RHS 1).</title>
        <authorList>
            <person name="Pukall R."/>
            <person name="Lapidus A."/>
            <person name="Nolan M."/>
            <person name="Copeland A."/>
            <person name="Glavina Del Rio T."/>
            <person name="Lucas S."/>
            <person name="Chen F."/>
            <person name="Tice H."/>
            <person name="Cheng J.F."/>
            <person name="Chertkov O."/>
            <person name="Bruce D."/>
            <person name="Goodwin L."/>
            <person name="Kuske C."/>
            <person name="Brettin T."/>
            <person name="Detter J.C."/>
            <person name="Han C."/>
            <person name="Pitluck S."/>
            <person name="Pati A."/>
            <person name="Mavrommatis K."/>
            <person name="Ivanova N."/>
            <person name="Ovchinnikova G."/>
            <person name="Chen A."/>
            <person name="Palaniappan K."/>
            <person name="Schneider S."/>
            <person name="Rohde M."/>
            <person name="Chain P."/>
            <person name="D'haeseleer P."/>
            <person name="Goker M."/>
            <person name="Bristow J."/>
            <person name="Eisen J.A."/>
            <person name="Markowitz V."/>
            <person name="Kyrpides N.C."/>
            <person name="Klenk H.P."/>
            <person name="Hugenholtz P."/>
        </authorList>
    </citation>
    <scope>NUCLEOTIDE SEQUENCE [LARGE SCALE GENOMIC DNA]</scope>
    <source>
        <strain evidence="2">ATCC 29202 / DSM 20476 / NCTC 11029 / RHS 1</strain>
    </source>
</reference>
<dbReference type="HOGENOM" id="CLU_1266192_0_0_11"/>
<dbReference type="Pfam" id="PF07275">
    <property type="entry name" value="ArdA"/>
    <property type="match status" value="1"/>
</dbReference>
<evidence type="ECO:0008006" key="3">
    <source>
        <dbReference type="Google" id="ProtNLM"/>
    </source>
</evidence>
<name>C7N820_SLAHD</name>
<dbReference type="Proteomes" id="UP000002026">
    <property type="component" value="Chromosome"/>
</dbReference>
<accession>C7N820</accession>
<gene>
    <name evidence="1" type="ordered locus">Shel_20430</name>
</gene>
<dbReference type="InterPro" id="IPR041895">
    <property type="entry name" value="ArdA_dom1"/>
</dbReference>
<keyword evidence="2" id="KW-1185">Reference proteome</keyword>
<dbReference type="AlphaFoldDB" id="C7N820"/>
<dbReference type="InterPro" id="IPR009899">
    <property type="entry name" value="ArdA"/>
</dbReference>
<dbReference type="Gene3D" id="3.10.20.480">
    <property type="entry name" value="Antirestriction protein ArdA, domain 1"/>
    <property type="match status" value="1"/>
</dbReference>
<dbReference type="STRING" id="471855.Shel_20430"/>